<evidence type="ECO:0000256" key="2">
    <source>
        <dbReference type="SAM" id="Coils"/>
    </source>
</evidence>
<dbReference type="GO" id="GO:1990281">
    <property type="term" value="C:efflux pump complex"/>
    <property type="evidence" value="ECO:0007669"/>
    <property type="project" value="TreeGrafter"/>
</dbReference>
<evidence type="ECO:0000256" key="3">
    <source>
        <dbReference type="SAM" id="SignalP"/>
    </source>
</evidence>
<feature type="chain" id="PRO_5039186556" evidence="3">
    <location>
        <begin position="24"/>
        <end position="436"/>
    </location>
</feature>
<evidence type="ECO:0000259" key="4">
    <source>
        <dbReference type="Pfam" id="PF25975"/>
    </source>
</evidence>
<dbReference type="GO" id="GO:0015562">
    <property type="term" value="F:efflux transmembrane transporter activity"/>
    <property type="evidence" value="ECO:0007669"/>
    <property type="project" value="TreeGrafter"/>
</dbReference>
<comment type="similarity">
    <text evidence="1">Belongs to the membrane fusion protein (MFP) (TC 8.A.1) family.</text>
</comment>
<feature type="coiled-coil region" evidence="2">
    <location>
        <begin position="147"/>
        <end position="223"/>
    </location>
</feature>
<dbReference type="InterPro" id="IPR058649">
    <property type="entry name" value="CzcB_C"/>
</dbReference>
<accession>A0A1G5RYW7</accession>
<dbReference type="Gene3D" id="2.40.420.20">
    <property type="match status" value="1"/>
</dbReference>
<evidence type="ECO:0000313" key="6">
    <source>
        <dbReference type="Proteomes" id="UP000199208"/>
    </source>
</evidence>
<feature type="signal peptide" evidence="3">
    <location>
        <begin position="1"/>
        <end position="23"/>
    </location>
</feature>
<dbReference type="Gene3D" id="2.40.50.100">
    <property type="match status" value="2"/>
</dbReference>
<keyword evidence="2" id="KW-0175">Coiled coil</keyword>
<dbReference type="SUPFAM" id="SSF111369">
    <property type="entry name" value="HlyD-like secretion proteins"/>
    <property type="match status" value="1"/>
</dbReference>
<protein>
    <submittedName>
        <fullName evidence="5">RND family efflux transporter, MFP subunit</fullName>
    </submittedName>
</protein>
<keyword evidence="3" id="KW-0732">Signal</keyword>
<name>A0A1G5RYW7_9FIRM</name>
<feature type="domain" description="CzcB-like C-terminal circularly permuted SH3-like" evidence="4">
    <location>
        <begin position="352"/>
        <end position="407"/>
    </location>
</feature>
<gene>
    <name evidence="5" type="ORF">SAMN03080599_01562</name>
</gene>
<evidence type="ECO:0000313" key="5">
    <source>
        <dbReference type="EMBL" id="SCZ79038.1"/>
    </source>
</evidence>
<dbReference type="PANTHER" id="PTHR30469">
    <property type="entry name" value="MULTIDRUG RESISTANCE PROTEIN MDTA"/>
    <property type="match status" value="1"/>
</dbReference>
<dbReference type="InterPro" id="IPR006143">
    <property type="entry name" value="RND_pump_MFP"/>
</dbReference>
<evidence type="ECO:0000256" key="1">
    <source>
        <dbReference type="ARBA" id="ARBA00009477"/>
    </source>
</evidence>
<dbReference type="AlphaFoldDB" id="A0A1G5RYW7"/>
<organism evidence="5 6">
    <name type="scientific">Acidaminobacter hydrogenoformans DSM 2784</name>
    <dbReference type="NCBI Taxonomy" id="1120920"/>
    <lineage>
        <taxon>Bacteria</taxon>
        <taxon>Bacillati</taxon>
        <taxon>Bacillota</taxon>
        <taxon>Clostridia</taxon>
        <taxon>Peptostreptococcales</taxon>
        <taxon>Acidaminobacteraceae</taxon>
        <taxon>Acidaminobacter</taxon>
    </lineage>
</organism>
<dbReference type="STRING" id="1120920.SAMN03080599_01562"/>
<dbReference type="OrthoDB" id="1725043at2"/>
<keyword evidence="6" id="KW-1185">Reference proteome</keyword>
<reference evidence="5 6" key="1">
    <citation type="submission" date="2016-10" db="EMBL/GenBank/DDBJ databases">
        <authorList>
            <person name="de Groot N.N."/>
        </authorList>
    </citation>
    <scope>NUCLEOTIDE SEQUENCE [LARGE SCALE GENOMIC DNA]</scope>
    <source>
        <strain evidence="5 6">DSM 2784</strain>
    </source>
</reference>
<sequence>MFMKHIKKVVLVAGLAVALAVFAGPRVMKAALAEDQGTAVEAKRSIVTELWTVEPSTLTKDLFFMGTLESEATSNLSSKITAAVLKTHAAEGQAVKQGDLLVTLDQEALAAKKSIMLAQRQTLSNQIAYLSGEVGSFYSDRPMNYKLASLKESLEFQKQEVESAQVLYEAGAISELALDQAALQIDTMTYQAQELEATMNSTYDQLRNEKQTALSRRNEIDAAIRELNLIIAEAEVRAPYDGIIRQLHVAAGDLAAPGKPLVTMDKRGVQKVVLQAGETDLIQLKTGMRAELTFSGSEAVQMGTVTFVSPSIHPVTRIGQVEISVEGMTLEVPMGASVQVRVVLEQEENQMMVPLDAVKQLKGQYVVYVSEDGTSVVERGVTIGKKQNEKYQIIDGLKPGEVIAVTNLDDLYDGAAVYNFSSATEGEAEVGLEVRP</sequence>
<proteinExistence type="inferred from homology"/>
<dbReference type="EMBL" id="FMWL01000006">
    <property type="protein sequence ID" value="SCZ79038.1"/>
    <property type="molecule type" value="Genomic_DNA"/>
</dbReference>
<dbReference type="PANTHER" id="PTHR30469:SF15">
    <property type="entry name" value="HLYD FAMILY OF SECRETION PROTEINS"/>
    <property type="match status" value="1"/>
</dbReference>
<dbReference type="NCBIfam" id="TIGR01730">
    <property type="entry name" value="RND_mfp"/>
    <property type="match status" value="1"/>
</dbReference>
<dbReference type="Proteomes" id="UP000199208">
    <property type="component" value="Unassembled WGS sequence"/>
</dbReference>
<dbReference type="Pfam" id="PF25975">
    <property type="entry name" value="CzcB_C"/>
    <property type="match status" value="1"/>
</dbReference>
<dbReference type="Gene3D" id="2.40.30.170">
    <property type="match status" value="1"/>
</dbReference>